<keyword evidence="2" id="KW-0812">Transmembrane</keyword>
<keyword evidence="4" id="KW-1185">Reference proteome</keyword>
<reference evidence="4" key="1">
    <citation type="submission" date="2023-07" db="EMBL/GenBank/DDBJ databases">
        <title>Draft genome sequence of the endophytic actinobacterium Streptomyces justiciae WPN32, a potential antibiotic producer.</title>
        <authorList>
            <person name="Yasawong M."/>
            <person name="Pana W."/>
            <person name="Ganta P."/>
            <person name="Santapan N."/>
            <person name="Songngamsuk T."/>
            <person name="Phatcharaharikarn M."/>
            <person name="Kerdtoob S."/>
            <person name="Nantapong N."/>
        </authorList>
    </citation>
    <scope>NUCLEOTIDE SEQUENCE [LARGE SCALE GENOMIC DNA]</scope>
    <source>
        <strain evidence="4">WPN32</strain>
    </source>
</reference>
<feature type="transmembrane region" description="Helical" evidence="2">
    <location>
        <begin position="73"/>
        <end position="96"/>
    </location>
</feature>
<feature type="region of interest" description="Disordered" evidence="1">
    <location>
        <begin position="1"/>
        <end position="25"/>
    </location>
</feature>
<name>A0ABU3M8C2_9ACTN</name>
<comment type="caution">
    <text evidence="3">The sequence shown here is derived from an EMBL/GenBank/DDBJ whole genome shotgun (WGS) entry which is preliminary data.</text>
</comment>
<sequence>MSRHSLGFGGPPPHPEATPPQAERPTVAHDPAYLSLRHAHRRFGVKATATAVGGFLLYVLLSSFTPGLMNRSLSGHLTLGLALGLGQFVLMAVIVWRYLVHLRTRVTPVVRGLRGLARHHEATGGGRGPAHPEPPAAPYDRGYRSW</sequence>
<evidence type="ECO:0000256" key="2">
    <source>
        <dbReference type="SAM" id="Phobius"/>
    </source>
</evidence>
<evidence type="ECO:0000313" key="3">
    <source>
        <dbReference type="EMBL" id="MDT7847767.1"/>
    </source>
</evidence>
<organism evidence="3 4">
    <name type="scientific">Streptomyces justiciae</name>
    <dbReference type="NCBI Taxonomy" id="2780140"/>
    <lineage>
        <taxon>Bacteria</taxon>
        <taxon>Bacillati</taxon>
        <taxon>Actinomycetota</taxon>
        <taxon>Actinomycetes</taxon>
        <taxon>Kitasatosporales</taxon>
        <taxon>Streptomycetaceae</taxon>
        <taxon>Streptomyces</taxon>
    </lineage>
</organism>
<evidence type="ECO:0000256" key="1">
    <source>
        <dbReference type="SAM" id="MobiDB-lite"/>
    </source>
</evidence>
<keyword evidence="2" id="KW-0472">Membrane</keyword>
<dbReference type="PANTHER" id="PTHR38441">
    <property type="entry name" value="INTEGRAL MEMBRANE PROTEIN-RELATED"/>
    <property type="match status" value="1"/>
</dbReference>
<dbReference type="EMBL" id="JAVTLL010000062">
    <property type="protein sequence ID" value="MDT7847767.1"/>
    <property type="molecule type" value="Genomic_DNA"/>
</dbReference>
<feature type="region of interest" description="Disordered" evidence="1">
    <location>
        <begin position="120"/>
        <end position="146"/>
    </location>
</feature>
<evidence type="ECO:0000313" key="4">
    <source>
        <dbReference type="Proteomes" id="UP001257948"/>
    </source>
</evidence>
<proteinExistence type="predicted"/>
<dbReference type="RefSeq" id="WP_314207957.1">
    <property type="nucleotide sequence ID" value="NZ_JAMXPJ020000002.1"/>
</dbReference>
<gene>
    <name evidence="3" type="ORF">RQC66_44400</name>
</gene>
<dbReference type="PANTHER" id="PTHR38441:SF1">
    <property type="entry name" value="MEMBRANE PROTEIN"/>
    <property type="match status" value="1"/>
</dbReference>
<dbReference type="InterPro" id="IPR007436">
    <property type="entry name" value="DUF485"/>
</dbReference>
<dbReference type="Proteomes" id="UP001257948">
    <property type="component" value="Unassembled WGS sequence"/>
</dbReference>
<dbReference type="Pfam" id="PF04341">
    <property type="entry name" value="DUF485"/>
    <property type="match status" value="1"/>
</dbReference>
<feature type="transmembrane region" description="Helical" evidence="2">
    <location>
        <begin position="43"/>
        <end position="61"/>
    </location>
</feature>
<keyword evidence="2" id="KW-1133">Transmembrane helix</keyword>
<accession>A0ABU3M8C2</accession>
<protein>
    <submittedName>
        <fullName evidence="3">DUF485 domain-containing protein</fullName>
    </submittedName>
</protein>